<dbReference type="KEGG" id="ccro:CMC5_045420"/>
<evidence type="ECO:0000313" key="2">
    <source>
        <dbReference type="EMBL" id="AKT40389.1"/>
    </source>
</evidence>
<dbReference type="EMBL" id="CP012159">
    <property type="protein sequence ID" value="AKT40389.1"/>
    <property type="molecule type" value="Genomic_DNA"/>
</dbReference>
<gene>
    <name evidence="2" type="ORF">CMC5_045420</name>
</gene>
<feature type="region of interest" description="Disordered" evidence="1">
    <location>
        <begin position="57"/>
        <end position="76"/>
    </location>
</feature>
<dbReference type="Proteomes" id="UP000067626">
    <property type="component" value="Chromosome"/>
</dbReference>
<accession>A0A0K1EHQ3</accession>
<proteinExistence type="predicted"/>
<reference evidence="2 3" key="1">
    <citation type="submission" date="2015-07" db="EMBL/GenBank/DDBJ databases">
        <title>Genome analysis of myxobacterium Chondromyces crocatus Cm c5 reveals a high potential for natural compound synthesis and the genetic basis for the loss of fruiting body formation.</title>
        <authorList>
            <person name="Zaburannyi N."/>
            <person name="Bunk B."/>
            <person name="Maier J."/>
            <person name="Overmann J."/>
            <person name="Mueller R."/>
        </authorList>
    </citation>
    <scope>NUCLEOTIDE SEQUENCE [LARGE SCALE GENOMIC DNA]</scope>
    <source>
        <strain evidence="2 3">Cm c5</strain>
    </source>
</reference>
<name>A0A0K1EHQ3_CHOCO</name>
<sequence length="76" mass="7986">MIATLEGCNLLAGIEEGLLDEEQYALYCEGAPAGTPLPWQIEGDCAKLVCDGAGHTKTIPQTGDVPDDGNPCPLER</sequence>
<dbReference type="AlphaFoldDB" id="A0A0K1EHQ3"/>
<evidence type="ECO:0000256" key="1">
    <source>
        <dbReference type="SAM" id="MobiDB-lite"/>
    </source>
</evidence>
<evidence type="ECO:0000313" key="3">
    <source>
        <dbReference type="Proteomes" id="UP000067626"/>
    </source>
</evidence>
<keyword evidence="3" id="KW-1185">Reference proteome</keyword>
<dbReference type="STRING" id="52.CMC5_045420"/>
<organism evidence="2 3">
    <name type="scientific">Chondromyces crocatus</name>
    <dbReference type="NCBI Taxonomy" id="52"/>
    <lineage>
        <taxon>Bacteria</taxon>
        <taxon>Pseudomonadati</taxon>
        <taxon>Myxococcota</taxon>
        <taxon>Polyangia</taxon>
        <taxon>Polyangiales</taxon>
        <taxon>Polyangiaceae</taxon>
        <taxon>Chondromyces</taxon>
    </lineage>
</organism>
<dbReference type="RefSeq" id="WP_050432331.1">
    <property type="nucleotide sequence ID" value="NZ_CP012159.1"/>
</dbReference>
<protein>
    <submittedName>
        <fullName evidence="2">Uncharacterized protein</fullName>
    </submittedName>
</protein>